<name>A0A501WKC6_9GAMM</name>
<dbReference type="EMBL" id="VFRR01000020">
    <property type="protein sequence ID" value="TPE50303.1"/>
    <property type="molecule type" value="Genomic_DNA"/>
</dbReference>
<comment type="caution">
    <text evidence="2">The sequence shown here is derived from an EMBL/GenBank/DDBJ whole genome shotgun (WGS) entry which is preliminary data.</text>
</comment>
<evidence type="ECO:0000313" key="2">
    <source>
        <dbReference type="EMBL" id="TPE50303.1"/>
    </source>
</evidence>
<evidence type="ECO:0000256" key="1">
    <source>
        <dbReference type="SAM" id="SignalP"/>
    </source>
</evidence>
<dbReference type="RefSeq" id="WP_140589149.1">
    <property type="nucleotide sequence ID" value="NZ_VFRR01000020.1"/>
</dbReference>
<feature type="signal peptide" evidence="1">
    <location>
        <begin position="1"/>
        <end position="18"/>
    </location>
</feature>
<gene>
    <name evidence="2" type="ORF">FJM67_10670</name>
</gene>
<dbReference type="AlphaFoldDB" id="A0A501WKC6"/>
<evidence type="ECO:0008006" key="4">
    <source>
        <dbReference type="Google" id="ProtNLM"/>
    </source>
</evidence>
<dbReference type="Proteomes" id="UP000315901">
    <property type="component" value="Unassembled WGS sequence"/>
</dbReference>
<feature type="chain" id="PRO_5021355796" description="Outer membrane protein beta-barrel domain-containing protein" evidence="1">
    <location>
        <begin position="19"/>
        <end position="312"/>
    </location>
</feature>
<accession>A0A501WKC6</accession>
<dbReference type="OrthoDB" id="6098112at2"/>
<proteinExistence type="predicted"/>
<keyword evidence="3" id="KW-1185">Reference proteome</keyword>
<protein>
    <recommendedName>
        <fullName evidence="4">Outer membrane protein beta-barrel domain-containing protein</fullName>
    </recommendedName>
</protein>
<sequence>MKKILLPIALLSSSVAFAEINNEPYTYLGVAAGQFAYKESGTVTGGIKFETTPTNFQVFNYSGGYTAVGERTGFYINTVSTLYASTDAESWQFSSANGSGEHQKNQVTSNHNSLDILFGYLFEGGHQLVIGGAYRRTLMDRNGFSKGADAGTFNSARWKGENTALNEADYISKYGLQDEFKVVNYTETFTSALAQVGYRYDTRFKSSEVGPRWQWGATIGLPLFYDVVNTSNSGLSFSSSFEGFDVGAYVGYGWRFTENLGLLAKANYFYRLRNEMRIRGDYVSELNRYRYAIIPENEVQYWNVGVNGYWNF</sequence>
<keyword evidence="1" id="KW-0732">Signal</keyword>
<reference evidence="2 3" key="1">
    <citation type="submission" date="2019-06" db="EMBL/GenBank/DDBJ databases">
        <title>A novel bacterium of genus Marinomonas, isolated from coastal sand.</title>
        <authorList>
            <person name="Huang H."/>
            <person name="Mo K."/>
            <person name="Hu Y."/>
        </authorList>
    </citation>
    <scope>NUCLEOTIDE SEQUENCE [LARGE SCALE GENOMIC DNA]</scope>
    <source>
        <strain evidence="2 3">HB171799</strain>
    </source>
</reference>
<organism evidence="2 3">
    <name type="scientific">Maribrevibacterium harenarium</name>
    <dbReference type="NCBI Taxonomy" id="2589817"/>
    <lineage>
        <taxon>Bacteria</taxon>
        <taxon>Pseudomonadati</taxon>
        <taxon>Pseudomonadota</taxon>
        <taxon>Gammaproteobacteria</taxon>
        <taxon>Oceanospirillales</taxon>
        <taxon>Oceanospirillaceae</taxon>
        <taxon>Maribrevibacterium</taxon>
    </lineage>
</organism>
<evidence type="ECO:0000313" key="3">
    <source>
        <dbReference type="Proteomes" id="UP000315901"/>
    </source>
</evidence>